<name>A0A193G555_9BORD</name>
<accession>A0A193G555</accession>
<evidence type="ECO:0000313" key="3">
    <source>
        <dbReference type="Proteomes" id="UP000092213"/>
    </source>
</evidence>
<organism evidence="2 3">
    <name type="scientific">Bordetella bronchialis</name>
    <dbReference type="NCBI Taxonomy" id="463025"/>
    <lineage>
        <taxon>Bacteria</taxon>
        <taxon>Pseudomonadati</taxon>
        <taxon>Pseudomonadota</taxon>
        <taxon>Betaproteobacteria</taxon>
        <taxon>Burkholderiales</taxon>
        <taxon>Alcaligenaceae</taxon>
        <taxon>Bordetella</taxon>
    </lineage>
</organism>
<sequence length="165" mass="18862">MQRLQGLQGLPPAARPHYQVGEYAAGQGGIFAGTILGDDGVTYGLIISEEQDIGRYRWGPDGELDLSEWDGLGNTNRLNNSDHPAAFQAARYEKDGHLDFYLPSRREMMVMLANVPKLFNENSWYWTSTPRSESYAWAVDFEHGNVSYNYRVNEFRVRPVRRFPL</sequence>
<proteinExistence type="predicted"/>
<dbReference type="InterPro" id="IPR011460">
    <property type="entry name" value="Lcl_C"/>
</dbReference>
<dbReference type="AlphaFoldDB" id="A0A193G555"/>
<dbReference type="Pfam" id="PF07603">
    <property type="entry name" value="Lcl_C"/>
    <property type="match status" value="1"/>
</dbReference>
<evidence type="ECO:0000259" key="1">
    <source>
        <dbReference type="Pfam" id="PF07603"/>
    </source>
</evidence>
<evidence type="ECO:0000313" key="2">
    <source>
        <dbReference type="EMBL" id="ANN74591.1"/>
    </source>
</evidence>
<protein>
    <recommendedName>
        <fullName evidence="1">Lcl C-terminal domain-containing protein</fullName>
    </recommendedName>
</protein>
<dbReference type="STRING" id="463025.BAU08_05690"/>
<dbReference type="EMBL" id="CP016171">
    <property type="protein sequence ID" value="ANN74591.1"/>
    <property type="molecule type" value="Genomic_DNA"/>
</dbReference>
<dbReference type="Proteomes" id="UP000092213">
    <property type="component" value="Chromosome"/>
</dbReference>
<gene>
    <name evidence="2" type="ORF">BAU08_05690</name>
</gene>
<reference evidence="2 3" key="1">
    <citation type="submission" date="2016-06" db="EMBL/GenBank/DDBJ databases">
        <title>Complete genome sequences of Bordetella bronchialis and Bordetella flabilis.</title>
        <authorList>
            <person name="LiPuma J.J."/>
            <person name="Spilker T."/>
        </authorList>
    </citation>
    <scope>NUCLEOTIDE SEQUENCE [LARGE SCALE GENOMIC DNA]</scope>
    <source>
        <strain evidence="2 3">AU17976</strain>
    </source>
</reference>
<feature type="domain" description="Lcl C-terminal" evidence="1">
    <location>
        <begin position="93"/>
        <end position="161"/>
    </location>
</feature>